<reference evidence="3 4" key="1">
    <citation type="submission" date="2018-07" db="EMBL/GenBank/DDBJ databases">
        <title>Oceanihabitans testaceum sp. nov., isolated from marine sediment.</title>
        <authorList>
            <person name="Li C.-M."/>
        </authorList>
    </citation>
    <scope>NUCLEOTIDE SEQUENCE [LARGE SCALE GENOMIC DNA]</scope>
    <source>
        <strain evidence="3 4">S9-10</strain>
    </source>
</reference>
<dbReference type="OrthoDB" id="9786188at2"/>
<proteinExistence type="predicted"/>
<dbReference type="AlphaFoldDB" id="A0A368P2P6"/>
<dbReference type="GO" id="GO:0004622">
    <property type="term" value="F:phosphatidylcholine lysophospholipase activity"/>
    <property type="evidence" value="ECO:0007669"/>
    <property type="project" value="TreeGrafter"/>
</dbReference>
<evidence type="ECO:0000313" key="3">
    <source>
        <dbReference type="EMBL" id="RCU57147.1"/>
    </source>
</evidence>
<dbReference type="InterPro" id="IPR036514">
    <property type="entry name" value="SGNH_hydro_sf"/>
</dbReference>
<dbReference type="PANTHER" id="PTHR30383:SF5">
    <property type="entry name" value="SGNH HYDROLASE-TYPE ESTERASE DOMAIN-CONTAINING PROTEIN"/>
    <property type="match status" value="1"/>
</dbReference>
<keyword evidence="4" id="KW-1185">Reference proteome</keyword>
<keyword evidence="1" id="KW-0732">Signal</keyword>
<organism evidence="3 4">
    <name type="scientific">Oceanihabitans sediminis</name>
    <dbReference type="NCBI Taxonomy" id="1812012"/>
    <lineage>
        <taxon>Bacteria</taxon>
        <taxon>Pseudomonadati</taxon>
        <taxon>Bacteroidota</taxon>
        <taxon>Flavobacteriia</taxon>
        <taxon>Flavobacteriales</taxon>
        <taxon>Flavobacteriaceae</taxon>
        <taxon>Oceanihabitans</taxon>
    </lineage>
</organism>
<dbReference type="Pfam" id="PF13472">
    <property type="entry name" value="Lipase_GDSL_2"/>
    <property type="match status" value="1"/>
</dbReference>
<feature type="signal peptide" evidence="1">
    <location>
        <begin position="1"/>
        <end position="19"/>
    </location>
</feature>
<dbReference type="Proteomes" id="UP000252249">
    <property type="component" value="Unassembled WGS sequence"/>
</dbReference>
<gene>
    <name evidence="3" type="ORF">DU428_09385</name>
</gene>
<dbReference type="PANTHER" id="PTHR30383">
    <property type="entry name" value="THIOESTERASE 1/PROTEASE 1/LYSOPHOSPHOLIPASE L1"/>
    <property type="match status" value="1"/>
</dbReference>
<dbReference type="InterPro" id="IPR051532">
    <property type="entry name" value="Ester_Hydrolysis_Enzymes"/>
</dbReference>
<sequence length="253" mass="28707">MKKLITFIFFIFFATFTCILTCRNHDENTSNVTQNSTNNKNLNILPLGDSRVEGATSNSVSYRHELWKHLVTNNWSFDFIGTQQDNTNYPYLLDKVFDPDHEGIGGYKTEDILNNITSVIQEVGVPDIVLLGIGGNDLLAEIPISESINNISETIDFLQNENHSVYIFIEKIAPGRSDIMTPENNNTFLSFNNNITTLAETKTNTTSKVIPVDMSENWSDNYFADTIHYNLLGAKEVANRYFYSLQEHISDLN</sequence>
<dbReference type="InterPro" id="IPR013830">
    <property type="entry name" value="SGNH_hydro"/>
</dbReference>
<evidence type="ECO:0000256" key="1">
    <source>
        <dbReference type="SAM" id="SignalP"/>
    </source>
</evidence>
<comment type="caution">
    <text evidence="3">The sequence shown here is derived from an EMBL/GenBank/DDBJ whole genome shotgun (WGS) entry which is preliminary data.</text>
</comment>
<dbReference type="RefSeq" id="WP_113966431.1">
    <property type="nucleotide sequence ID" value="NZ_JAWVXR010000005.1"/>
</dbReference>
<feature type="domain" description="SGNH hydrolase-type esterase" evidence="2">
    <location>
        <begin position="47"/>
        <end position="234"/>
    </location>
</feature>
<dbReference type="SUPFAM" id="SSF52266">
    <property type="entry name" value="SGNH hydrolase"/>
    <property type="match status" value="1"/>
</dbReference>
<name>A0A368P2P6_9FLAO</name>
<dbReference type="Gene3D" id="3.40.50.1110">
    <property type="entry name" value="SGNH hydrolase"/>
    <property type="match status" value="1"/>
</dbReference>
<dbReference type="EMBL" id="QPIG01000003">
    <property type="protein sequence ID" value="RCU57147.1"/>
    <property type="molecule type" value="Genomic_DNA"/>
</dbReference>
<feature type="chain" id="PRO_5016902694" description="SGNH hydrolase-type esterase domain-containing protein" evidence="1">
    <location>
        <begin position="20"/>
        <end position="253"/>
    </location>
</feature>
<evidence type="ECO:0000313" key="4">
    <source>
        <dbReference type="Proteomes" id="UP000252249"/>
    </source>
</evidence>
<evidence type="ECO:0000259" key="2">
    <source>
        <dbReference type="Pfam" id="PF13472"/>
    </source>
</evidence>
<accession>A0A368P2P6</accession>
<protein>
    <recommendedName>
        <fullName evidence="2">SGNH hydrolase-type esterase domain-containing protein</fullName>
    </recommendedName>
</protein>